<evidence type="ECO:0000256" key="1">
    <source>
        <dbReference type="SAM" id="MobiDB-lite"/>
    </source>
</evidence>
<dbReference type="AlphaFoldDB" id="A0A8B8DZ33"/>
<accession>A0A8B8DZ33</accession>
<protein>
    <submittedName>
        <fullName evidence="3">Uncharacterized protein LOC111130442</fullName>
    </submittedName>
</protein>
<gene>
    <name evidence="3" type="primary">LOC111130442</name>
</gene>
<name>A0A8B8DZ33_CRAVI</name>
<dbReference type="RefSeq" id="XP_022333225.1">
    <property type="nucleotide sequence ID" value="XM_022477517.1"/>
</dbReference>
<dbReference type="KEGG" id="cvn:111130442"/>
<feature type="region of interest" description="Disordered" evidence="1">
    <location>
        <begin position="81"/>
        <end position="110"/>
    </location>
</feature>
<dbReference type="Proteomes" id="UP000694844">
    <property type="component" value="Chromosome 4"/>
</dbReference>
<proteinExistence type="predicted"/>
<dbReference type="GeneID" id="111130442"/>
<evidence type="ECO:0000313" key="3">
    <source>
        <dbReference type="RefSeq" id="XP_022333225.1"/>
    </source>
</evidence>
<evidence type="ECO:0000313" key="2">
    <source>
        <dbReference type="Proteomes" id="UP000694844"/>
    </source>
</evidence>
<reference evidence="3" key="1">
    <citation type="submission" date="2025-08" db="UniProtKB">
        <authorList>
            <consortium name="RefSeq"/>
        </authorList>
    </citation>
    <scope>IDENTIFICATION</scope>
    <source>
        <tissue evidence="3">Whole sample</tissue>
    </source>
</reference>
<feature type="compositionally biased region" description="Polar residues" evidence="1">
    <location>
        <begin position="81"/>
        <end position="97"/>
    </location>
</feature>
<organism evidence="2 3">
    <name type="scientific">Crassostrea virginica</name>
    <name type="common">Eastern oyster</name>
    <dbReference type="NCBI Taxonomy" id="6565"/>
    <lineage>
        <taxon>Eukaryota</taxon>
        <taxon>Metazoa</taxon>
        <taxon>Spiralia</taxon>
        <taxon>Lophotrochozoa</taxon>
        <taxon>Mollusca</taxon>
        <taxon>Bivalvia</taxon>
        <taxon>Autobranchia</taxon>
        <taxon>Pteriomorphia</taxon>
        <taxon>Ostreida</taxon>
        <taxon>Ostreoidea</taxon>
        <taxon>Ostreidae</taxon>
        <taxon>Crassostrea</taxon>
    </lineage>
</organism>
<keyword evidence="2" id="KW-1185">Reference proteome</keyword>
<sequence>MLAVMDHNYHKERDVATTLDGNPYVQGQVSRRTKMWVAYERRKVKEFSYIPDLIAACMLSTYGKSIRSFTKSTKAQELETVSKNLSGKANPGSSQLLDQMRSRKKQIMPP</sequence>